<dbReference type="AlphaFoldDB" id="A0A1G2D5B8"/>
<protein>
    <submittedName>
        <fullName evidence="2">Uncharacterized protein</fullName>
    </submittedName>
</protein>
<sequence>MKIFIPIIVSVALILAIGAEGAILAKPLVAAKITTSTSPTVPARQTDGWRLRLPSKKSKKKALKTPRPTTPKTTHTPAAPVKTPDRTGGIDSNSPEQKLKDIKEEVAAFNKQRLPSESHYQRIEKDLTAPSSADQELFALIKELQLKTVEQ</sequence>
<reference evidence="2 3" key="1">
    <citation type="journal article" date="2016" name="Nat. Commun.">
        <title>Thousands of microbial genomes shed light on interconnected biogeochemical processes in an aquifer system.</title>
        <authorList>
            <person name="Anantharaman K."/>
            <person name="Brown C.T."/>
            <person name="Hug L.A."/>
            <person name="Sharon I."/>
            <person name="Castelle C.J."/>
            <person name="Probst A.J."/>
            <person name="Thomas B.C."/>
            <person name="Singh A."/>
            <person name="Wilkins M.J."/>
            <person name="Karaoz U."/>
            <person name="Brodie E.L."/>
            <person name="Williams K.H."/>
            <person name="Hubbard S.S."/>
            <person name="Banfield J.F."/>
        </authorList>
    </citation>
    <scope>NUCLEOTIDE SEQUENCE [LARGE SCALE GENOMIC DNA]</scope>
</reference>
<evidence type="ECO:0000313" key="2">
    <source>
        <dbReference type="EMBL" id="OGZ08737.1"/>
    </source>
</evidence>
<feature type="region of interest" description="Disordered" evidence="1">
    <location>
        <begin position="36"/>
        <end position="99"/>
    </location>
</feature>
<feature type="compositionally biased region" description="Low complexity" evidence="1">
    <location>
        <begin position="65"/>
        <end position="82"/>
    </location>
</feature>
<gene>
    <name evidence="2" type="ORF">A3D65_06195</name>
</gene>
<name>A0A1G2D5B8_9BACT</name>
<feature type="compositionally biased region" description="Basic residues" evidence="1">
    <location>
        <begin position="53"/>
        <end position="64"/>
    </location>
</feature>
<evidence type="ECO:0000313" key="3">
    <source>
        <dbReference type="Proteomes" id="UP000177996"/>
    </source>
</evidence>
<accession>A0A1G2D5B8</accession>
<dbReference type="Proteomes" id="UP000177996">
    <property type="component" value="Unassembled WGS sequence"/>
</dbReference>
<organism evidence="2 3">
    <name type="scientific">Candidatus Lloydbacteria bacterium RIFCSPHIGHO2_02_FULL_50_13</name>
    <dbReference type="NCBI Taxonomy" id="1798661"/>
    <lineage>
        <taxon>Bacteria</taxon>
        <taxon>Candidatus Lloydiibacteriota</taxon>
    </lineage>
</organism>
<dbReference type="EMBL" id="MHLL01000029">
    <property type="protein sequence ID" value="OGZ08737.1"/>
    <property type="molecule type" value="Genomic_DNA"/>
</dbReference>
<comment type="caution">
    <text evidence="2">The sequence shown here is derived from an EMBL/GenBank/DDBJ whole genome shotgun (WGS) entry which is preliminary data.</text>
</comment>
<evidence type="ECO:0000256" key="1">
    <source>
        <dbReference type="SAM" id="MobiDB-lite"/>
    </source>
</evidence>
<proteinExistence type="predicted"/>
<dbReference type="STRING" id="1798661.A3D65_06195"/>